<dbReference type="EMBL" id="JAFCMP010000024">
    <property type="protein sequence ID" value="KAG5191063.1"/>
    <property type="molecule type" value="Genomic_DNA"/>
</dbReference>
<evidence type="ECO:0000256" key="3">
    <source>
        <dbReference type="ARBA" id="ARBA00022670"/>
    </source>
</evidence>
<dbReference type="Pfam" id="PF00627">
    <property type="entry name" value="UBA"/>
    <property type="match status" value="1"/>
</dbReference>
<dbReference type="Proteomes" id="UP000664859">
    <property type="component" value="Unassembled WGS sequence"/>
</dbReference>
<keyword evidence="20" id="KW-1185">Reference proteome</keyword>
<evidence type="ECO:0000256" key="8">
    <source>
        <dbReference type="ARBA" id="ARBA00022801"/>
    </source>
</evidence>
<evidence type="ECO:0000256" key="6">
    <source>
        <dbReference type="ARBA" id="ARBA00022771"/>
    </source>
</evidence>
<feature type="domain" description="UBA" evidence="16">
    <location>
        <begin position="774"/>
        <end position="814"/>
    </location>
</feature>
<dbReference type="GO" id="GO:0004843">
    <property type="term" value="F:cysteine-type deubiquitinase activity"/>
    <property type="evidence" value="ECO:0007669"/>
    <property type="project" value="UniProtKB-UniRule"/>
</dbReference>
<evidence type="ECO:0000256" key="14">
    <source>
        <dbReference type="RuleBase" id="RU366025"/>
    </source>
</evidence>
<dbReference type="InterPro" id="IPR041432">
    <property type="entry name" value="UBP13_Znf-UBP_var"/>
</dbReference>
<comment type="caution">
    <text evidence="19">The sequence shown here is derived from an EMBL/GenBank/DDBJ whole genome shotgun (WGS) entry which is preliminary data.</text>
</comment>
<dbReference type="InterPro" id="IPR013083">
    <property type="entry name" value="Znf_RING/FYVE/PHD"/>
</dbReference>
<evidence type="ECO:0000256" key="5">
    <source>
        <dbReference type="ARBA" id="ARBA00022737"/>
    </source>
</evidence>
<sequence>MSQSQQPVPTLELTESILDAIRAIMRGGGIRVPSTHDKVYKDEDMFSFDTPLSAGGLYVNLKTWQGFGAESIALDKAGADGAVYLRQIWRRVPRAPAEDAPAEGATRLAIGIAGGFMTDAQKYELVKEHALAVRGPGGGGGGGRGGGALVVVPYPDAGDRLPTLVCQAADAVITHQGAAEQAEVASWEAEQELPVSKYAENLPVEDNGVRISNDPSSWKCADSGVTENLWLNLSTGYIGSGRRNWDGSGGSGAALKHYEETGRKYPLAVKLGTITAQGADVYSYAPEEDCMVRDPKLAEHLHRLGIDAMSLQRTDKTMAELEVELNKSYDFSKITEAGKKLTPLQGPGYTGLKNLGNSCYMNSCLQLLGVLPEVAQRYGAEAQQIFHEAPADPSSDFRTQASPAPRSAWRDCMAKVVSGMLSGKYSQLPEEASASDMEVSPPSAEVSGGGIVEEAAPRMFRQLVGRGHAEFSTGRQQDAVEYMQHLLQLLERNERRVGADGAALPTHSLFQFKCEDRQECMRTNMVRYREGAKENVLSLKIPLEAATNKAEVEAYKERVSKKQKVGDAAQTSAAEDEEASSAHAPFAASEVRPAVPLSACLETFFAPEMVANFISTAVPGRGMASKRQRLANFPRYLLVQLKRYYVDESWQPKKLEVEVDVPDKLDLTAFRAQGLQPGESLLPEEPVGGAADAAAALAPSPAVASVPDEAIVAQLLDMGLSLNGSKKAALATGNASSEAAMEWYFEHSTDADFDSPVMEAGAAAAAAPATGGASFDPATVQELCGFGFTEEQVKAALKSTGGAADRAADWLFSHADDMDAAVAAANGAGAVAAPAGSAGGADDAAIDDGEGKYTLVGFISHVGRSLGSGHYVAHIKREGRWVIYDDLKVAASEATPLRLGYLYLYRRDD</sequence>
<keyword evidence="3 14" id="KW-0645">Protease</keyword>
<feature type="active site" description="Proton acceptor" evidence="11">
    <location>
        <position position="870"/>
    </location>
</feature>
<evidence type="ECO:0000259" key="17">
    <source>
        <dbReference type="PROSITE" id="PS50235"/>
    </source>
</evidence>
<dbReference type="SUPFAM" id="SSF46934">
    <property type="entry name" value="UBA-like"/>
    <property type="match status" value="1"/>
</dbReference>
<dbReference type="InterPro" id="IPR001394">
    <property type="entry name" value="Peptidase_C19_UCH"/>
</dbReference>
<dbReference type="InterPro" id="IPR009060">
    <property type="entry name" value="UBA-like_sf"/>
</dbReference>
<evidence type="ECO:0000259" key="18">
    <source>
        <dbReference type="PROSITE" id="PS50271"/>
    </source>
</evidence>
<comment type="catalytic activity">
    <reaction evidence="1 14">
        <text>Thiol-dependent hydrolysis of ester, thioester, amide, peptide and isopeptide bonds formed by the C-terminal Gly of ubiquitin (a 76-residue protein attached to proteins as an intracellular targeting signal).</text>
        <dbReference type="EC" id="3.4.19.12"/>
    </reaction>
</comment>
<evidence type="ECO:0000256" key="15">
    <source>
        <dbReference type="SAM" id="MobiDB-lite"/>
    </source>
</evidence>
<evidence type="ECO:0000256" key="4">
    <source>
        <dbReference type="ARBA" id="ARBA00022723"/>
    </source>
</evidence>
<feature type="binding site" evidence="12">
    <location>
        <position position="220"/>
    </location>
    <ligand>
        <name>Zn(2+)</name>
        <dbReference type="ChEBI" id="CHEBI:29105"/>
    </ligand>
</feature>
<dbReference type="Gene3D" id="3.90.70.10">
    <property type="entry name" value="Cysteine proteinases"/>
    <property type="match status" value="1"/>
</dbReference>
<dbReference type="GO" id="GO:0006508">
    <property type="term" value="P:proteolysis"/>
    <property type="evidence" value="ECO:0007669"/>
    <property type="project" value="UniProtKB-KW"/>
</dbReference>
<dbReference type="Gene3D" id="3.30.40.10">
    <property type="entry name" value="Zinc/RING finger domain, C3HC4 (zinc finger)"/>
    <property type="match status" value="2"/>
</dbReference>
<evidence type="ECO:0000313" key="20">
    <source>
        <dbReference type="Proteomes" id="UP000664859"/>
    </source>
</evidence>
<dbReference type="SUPFAM" id="SSF57850">
    <property type="entry name" value="RING/U-box"/>
    <property type="match status" value="1"/>
</dbReference>
<dbReference type="GO" id="GO:0008270">
    <property type="term" value="F:zinc ion binding"/>
    <property type="evidence" value="ECO:0007669"/>
    <property type="project" value="UniProtKB-KW"/>
</dbReference>
<dbReference type="Pfam" id="PF02148">
    <property type="entry name" value="zf-UBP"/>
    <property type="match status" value="1"/>
</dbReference>
<dbReference type="SUPFAM" id="SSF54001">
    <property type="entry name" value="Cysteine proteinases"/>
    <property type="match status" value="1"/>
</dbReference>
<dbReference type="InterPro" id="IPR028889">
    <property type="entry name" value="USP"/>
</dbReference>
<dbReference type="CDD" id="cd14296">
    <property type="entry name" value="UBA1_scUBP14_like"/>
    <property type="match status" value="1"/>
</dbReference>
<evidence type="ECO:0000256" key="2">
    <source>
        <dbReference type="ARBA" id="ARBA00009085"/>
    </source>
</evidence>
<dbReference type="InterPro" id="IPR016652">
    <property type="entry name" value="Ubiquitinyl_hydrolase"/>
</dbReference>
<dbReference type="Pfam" id="PF17807">
    <property type="entry name" value="zf-UBP_var"/>
    <property type="match status" value="1"/>
</dbReference>
<dbReference type="PROSITE" id="PS00973">
    <property type="entry name" value="USP_2"/>
    <property type="match status" value="1"/>
</dbReference>
<organism evidence="19 20">
    <name type="scientific">Tribonema minus</name>
    <dbReference type="NCBI Taxonomy" id="303371"/>
    <lineage>
        <taxon>Eukaryota</taxon>
        <taxon>Sar</taxon>
        <taxon>Stramenopiles</taxon>
        <taxon>Ochrophyta</taxon>
        <taxon>PX clade</taxon>
        <taxon>Xanthophyceae</taxon>
        <taxon>Tribonematales</taxon>
        <taxon>Tribonemataceae</taxon>
        <taxon>Tribonema</taxon>
    </lineage>
</organism>
<dbReference type="PANTHER" id="PTHR21646">
    <property type="entry name" value="UBIQUITIN CARBOXYL-TERMINAL HYDROLASE"/>
    <property type="match status" value="1"/>
</dbReference>
<dbReference type="SMART" id="SM00290">
    <property type="entry name" value="ZnF_UBP"/>
    <property type="match status" value="1"/>
</dbReference>
<keyword evidence="9 14" id="KW-0788">Thiol protease</keyword>
<dbReference type="Pfam" id="PF00443">
    <property type="entry name" value="UCH"/>
    <property type="match status" value="1"/>
</dbReference>
<keyword evidence="7 14" id="KW-0833">Ubl conjugation pathway</keyword>
<gene>
    <name evidence="19" type="ORF">JKP88DRAFT_347491</name>
</gene>
<name>A0A836CMU5_9STRA</name>
<feature type="region of interest" description="Disordered" evidence="15">
    <location>
        <begin position="561"/>
        <end position="584"/>
    </location>
</feature>
<proteinExistence type="inferred from homology"/>
<dbReference type="InterPro" id="IPR015940">
    <property type="entry name" value="UBA"/>
</dbReference>
<feature type="domain" description="UBP-type" evidence="18">
    <location>
        <begin position="194"/>
        <end position="308"/>
    </location>
</feature>
<evidence type="ECO:0000256" key="10">
    <source>
        <dbReference type="ARBA" id="ARBA00022833"/>
    </source>
</evidence>
<dbReference type="PANTHER" id="PTHR21646:SF10">
    <property type="entry name" value="UBIQUITIN CARBOXYL-TERMINAL HYDROLASE 14"/>
    <property type="match status" value="1"/>
</dbReference>
<dbReference type="PIRSF" id="PIRSF016308">
    <property type="entry name" value="UBP"/>
    <property type="match status" value="1"/>
</dbReference>
<feature type="active site" description="Nucleophile" evidence="11">
    <location>
        <position position="359"/>
    </location>
</feature>
<keyword evidence="6 13" id="KW-0863">Zinc-finger</keyword>
<dbReference type="EC" id="3.4.19.12" evidence="14"/>
<dbReference type="Gene3D" id="1.10.8.10">
    <property type="entry name" value="DNA helicase RuvA subunit, C-terminal domain"/>
    <property type="match status" value="2"/>
</dbReference>
<evidence type="ECO:0000256" key="9">
    <source>
        <dbReference type="ARBA" id="ARBA00022807"/>
    </source>
</evidence>
<dbReference type="PROSITE" id="PS50030">
    <property type="entry name" value="UBA"/>
    <property type="match status" value="2"/>
</dbReference>
<dbReference type="PROSITE" id="PS50271">
    <property type="entry name" value="ZF_UBP"/>
    <property type="match status" value="1"/>
</dbReference>
<dbReference type="InterPro" id="IPR038765">
    <property type="entry name" value="Papain-like_cys_pep_sf"/>
</dbReference>
<keyword evidence="5" id="KW-0677">Repeat</keyword>
<keyword evidence="4 12" id="KW-0479">Metal-binding</keyword>
<keyword evidence="8 14" id="KW-0378">Hydrolase</keyword>
<evidence type="ECO:0000259" key="16">
    <source>
        <dbReference type="PROSITE" id="PS50030"/>
    </source>
</evidence>
<dbReference type="SMART" id="SM00165">
    <property type="entry name" value="UBA"/>
    <property type="match status" value="2"/>
</dbReference>
<evidence type="ECO:0000256" key="11">
    <source>
        <dbReference type="PIRSR" id="PIRSR016308-1"/>
    </source>
</evidence>
<dbReference type="PROSITE" id="PS00972">
    <property type="entry name" value="USP_1"/>
    <property type="match status" value="1"/>
</dbReference>
<dbReference type="FunFam" id="3.30.40.10:FF:000026">
    <property type="entry name" value="Ubiquitin carboxyl-terminal hydrolase"/>
    <property type="match status" value="1"/>
</dbReference>
<dbReference type="OrthoDB" id="361536at2759"/>
<evidence type="ECO:0000313" key="19">
    <source>
        <dbReference type="EMBL" id="KAG5191063.1"/>
    </source>
</evidence>
<dbReference type="InterPro" id="IPR001607">
    <property type="entry name" value="Znf_UBP"/>
</dbReference>
<feature type="domain" description="USP" evidence="17">
    <location>
        <begin position="350"/>
        <end position="908"/>
    </location>
</feature>
<reference evidence="19" key="1">
    <citation type="submission" date="2021-02" db="EMBL/GenBank/DDBJ databases">
        <title>First Annotated Genome of the Yellow-green Alga Tribonema minus.</title>
        <authorList>
            <person name="Mahan K.M."/>
        </authorList>
    </citation>
    <scope>NUCLEOTIDE SEQUENCE</scope>
    <source>
        <strain evidence="19">UTEX B ZZ1240</strain>
    </source>
</reference>
<evidence type="ECO:0000256" key="7">
    <source>
        <dbReference type="ARBA" id="ARBA00022786"/>
    </source>
</evidence>
<evidence type="ECO:0000256" key="13">
    <source>
        <dbReference type="PROSITE-ProRule" id="PRU00502"/>
    </source>
</evidence>
<dbReference type="PROSITE" id="PS50235">
    <property type="entry name" value="USP_3"/>
    <property type="match status" value="1"/>
</dbReference>
<dbReference type="GO" id="GO:0016579">
    <property type="term" value="P:protein deubiquitination"/>
    <property type="evidence" value="ECO:0007669"/>
    <property type="project" value="InterPro"/>
</dbReference>
<dbReference type="InterPro" id="IPR050185">
    <property type="entry name" value="Ub_carboxyl-term_hydrolase"/>
</dbReference>
<dbReference type="InterPro" id="IPR018200">
    <property type="entry name" value="USP_CS"/>
</dbReference>
<keyword evidence="10 12" id="KW-0862">Zinc</keyword>
<feature type="domain" description="UBA" evidence="16">
    <location>
        <begin position="706"/>
        <end position="747"/>
    </location>
</feature>
<protein>
    <recommendedName>
        <fullName evidence="14">Ubiquitin carboxyl-terminal hydrolase</fullName>
        <ecNumber evidence="14">3.4.19.12</ecNumber>
    </recommendedName>
</protein>
<dbReference type="AlphaFoldDB" id="A0A836CMU5"/>
<evidence type="ECO:0000256" key="1">
    <source>
        <dbReference type="ARBA" id="ARBA00000707"/>
    </source>
</evidence>
<evidence type="ECO:0000256" key="12">
    <source>
        <dbReference type="PIRSR" id="PIRSR016308-3"/>
    </source>
</evidence>
<comment type="similarity">
    <text evidence="2 14">Belongs to the peptidase C19 family.</text>
</comment>
<accession>A0A836CMU5</accession>